<sequence length="284" mass="32692">LSDKTREVYSREAAMYLSYLNERGKKVEDIGPGEIEEYLIKRRTDDNVDERTEGRILSSLRSFYSFLSVSGAEDRNPAKLVEKPKEREHLPRVITEEEVDELMSSFPKDDILSFRDYTLFELIYSSGMRISEAVSLDVSSYRSEEGTISVIGKRDKERIVFIGEASRAALDSYLDNVRPKLMKNPREKALFLNRRGGRLTRQAAHKRFHETAEKIGLDATIHTLRHSFASHMISRGADVRSVQEMLGHSDVRTTQIYTHLDTSSLLAFFDKFSPLENWDDDIED</sequence>
<evidence type="ECO:0000256" key="1">
    <source>
        <dbReference type="ARBA" id="ARBA00022829"/>
    </source>
</evidence>
<dbReference type="GO" id="GO:0006310">
    <property type="term" value="P:DNA recombination"/>
    <property type="evidence" value="ECO:0007669"/>
    <property type="project" value="UniProtKB-KW"/>
</dbReference>
<name>A0A9D9ICM5_9SPIO</name>
<comment type="caution">
    <text evidence="8">The sequence shown here is derived from an EMBL/GenBank/DDBJ whole genome shotgun (WGS) entry which is preliminary data.</text>
</comment>
<gene>
    <name evidence="8" type="ORF">IAA72_10285</name>
</gene>
<evidence type="ECO:0000256" key="3">
    <source>
        <dbReference type="ARBA" id="ARBA00023125"/>
    </source>
</evidence>
<dbReference type="GO" id="GO:0003677">
    <property type="term" value="F:DNA binding"/>
    <property type="evidence" value="ECO:0007669"/>
    <property type="project" value="UniProtKB-UniRule"/>
</dbReference>
<dbReference type="InterPro" id="IPR044068">
    <property type="entry name" value="CB"/>
</dbReference>
<feature type="domain" description="Tyr recombinase" evidence="6">
    <location>
        <begin position="89"/>
        <end position="270"/>
    </location>
</feature>
<keyword evidence="1" id="KW-0159">Chromosome partition</keyword>
<accession>A0A9D9ICM5</accession>
<dbReference type="PROSITE" id="PS51898">
    <property type="entry name" value="TYR_RECOMBINASE"/>
    <property type="match status" value="1"/>
</dbReference>
<dbReference type="CDD" id="cd00798">
    <property type="entry name" value="INT_XerDC_C"/>
    <property type="match status" value="1"/>
</dbReference>
<dbReference type="PROSITE" id="PS51900">
    <property type="entry name" value="CB"/>
    <property type="match status" value="1"/>
</dbReference>
<dbReference type="InterPro" id="IPR011010">
    <property type="entry name" value="DNA_brk_join_enz"/>
</dbReference>
<evidence type="ECO:0000256" key="2">
    <source>
        <dbReference type="ARBA" id="ARBA00022908"/>
    </source>
</evidence>
<dbReference type="GO" id="GO:0015074">
    <property type="term" value="P:DNA integration"/>
    <property type="evidence" value="ECO:0007669"/>
    <property type="project" value="UniProtKB-KW"/>
</dbReference>
<keyword evidence="3 5" id="KW-0238">DNA-binding</keyword>
<evidence type="ECO:0000259" key="7">
    <source>
        <dbReference type="PROSITE" id="PS51900"/>
    </source>
</evidence>
<feature type="domain" description="Core-binding (CB)" evidence="7">
    <location>
        <begin position="1"/>
        <end position="68"/>
    </location>
</feature>
<dbReference type="Gene3D" id="1.10.443.10">
    <property type="entry name" value="Intergrase catalytic core"/>
    <property type="match status" value="1"/>
</dbReference>
<dbReference type="Pfam" id="PF02899">
    <property type="entry name" value="Phage_int_SAM_1"/>
    <property type="match status" value="1"/>
</dbReference>
<evidence type="ECO:0000256" key="4">
    <source>
        <dbReference type="ARBA" id="ARBA00023172"/>
    </source>
</evidence>
<keyword evidence="4" id="KW-0233">DNA recombination</keyword>
<keyword evidence="2" id="KW-0229">DNA integration</keyword>
<dbReference type="Proteomes" id="UP000810292">
    <property type="component" value="Unassembled WGS sequence"/>
</dbReference>
<dbReference type="AlphaFoldDB" id="A0A9D9ICM5"/>
<dbReference type="GO" id="GO:0007059">
    <property type="term" value="P:chromosome segregation"/>
    <property type="evidence" value="ECO:0007669"/>
    <property type="project" value="UniProtKB-KW"/>
</dbReference>
<dbReference type="Gene3D" id="1.10.150.130">
    <property type="match status" value="1"/>
</dbReference>
<dbReference type="InterPro" id="IPR013762">
    <property type="entry name" value="Integrase-like_cat_sf"/>
</dbReference>
<dbReference type="InterPro" id="IPR010998">
    <property type="entry name" value="Integrase_recombinase_N"/>
</dbReference>
<evidence type="ECO:0000313" key="8">
    <source>
        <dbReference type="EMBL" id="MBO8470153.1"/>
    </source>
</evidence>
<feature type="non-terminal residue" evidence="8">
    <location>
        <position position="1"/>
    </location>
</feature>
<dbReference type="InterPro" id="IPR002104">
    <property type="entry name" value="Integrase_catalytic"/>
</dbReference>
<proteinExistence type="predicted"/>
<dbReference type="PANTHER" id="PTHR30349">
    <property type="entry name" value="PHAGE INTEGRASE-RELATED"/>
    <property type="match status" value="1"/>
</dbReference>
<reference evidence="8" key="2">
    <citation type="journal article" date="2021" name="PeerJ">
        <title>Extensive microbial diversity within the chicken gut microbiome revealed by metagenomics and culture.</title>
        <authorList>
            <person name="Gilroy R."/>
            <person name="Ravi A."/>
            <person name="Getino M."/>
            <person name="Pursley I."/>
            <person name="Horton D.L."/>
            <person name="Alikhan N.F."/>
            <person name="Baker D."/>
            <person name="Gharbi K."/>
            <person name="Hall N."/>
            <person name="Watson M."/>
            <person name="Adriaenssens E.M."/>
            <person name="Foster-Nyarko E."/>
            <person name="Jarju S."/>
            <person name="Secka A."/>
            <person name="Antonio M."/>
            <person name="Oren A."/>
            <person name="Chaudhuri R.R."/>
            <person name="La Ragione R."/>
            <person name="Hildebrand F."/>
            <person name="Pallen M.J."/>
        </authorList>
    </citation>
    <scope>NUCLEOTIDE SEQUENCE</scope>
    <source>
        <strain evidence="8">14700</strain>
    </source>
</reference>
<dbReference type="Pfam" id="PF00589">
    <property type="entry name" value="Phage_integrase"/>
    <property type="match status" value="1"/>
</dbReference>
<dbReference type="SUPFAM" id="SSF56349">
    <property type="entry name" value="DNA breaking-rejoining enzymes"/>
    <property type="match status" value="1"/>
</dbReference>
<dbReference type="PANTHER" id="PTHR30349:SF81">
    <property type="entry name" value="TYROSINE RECOMBINASE XERC"/>
    <property type="match status" value="1"/>
</dbReference>
<protein>
    <submittedName>
        <fullName evidence="8">Tyrosine-type recombinase/integrase</fullName>
    </submittedName>
</protein>
<reference evidence="8" key="1">
    <citation type="submission" date="2020-10" db="EMBL/GenBank/DDBJ databases">
        <authorList>
            <person name="Gilroy R."/>
        </authorList>
    </citation>
    <scope>NUCLEOTIDE SEQUENCE</scope>
    <source>
        <strain evidence="8">14700</strain>
    </source>
</reference>
<dbReference type="EMBL" id="JADIMF010000165">
    <property type="protein sequence ID" value="MBO8470153.1"/>
    <property type="molecule type" value="Genomic_DNA"/>
</dbReference>
<evidence type="ECO:0000256" key="5">
    <source>
        <dbReference type="PROSITE-ProRule" id="PRU01248"/>
    </source>
</evidence>
<evidence type="ECO:0000259" key="6">
    <source>
        <dbReference type="PROSITE" id="PS51898"/>
    </source>
</evidence>
<dbReference type="InterPro" id="IPR004107">
    <property type="entry name" value="Integrase_SAM-like_N"/>
</dbReference>
<evidence type="ECO:0000313" key="9">
    <source>
        <dbReference type="Proteomes" id="UP000810292"/>
    </source>
</evidence>
<organism evidence="8 9">
    <name type="scientific">Candidatus Ornithospirochaeta stercoravium</name>
    <dbReference type="NCBI Taxonomy" id="2840897"/>
    <lineage>
        <taxon>Bacteria</taxon>
        <taxon>Pseudomonadati</taxon>
        <taxon>Spirochaetota</taxon>
        <taxon>Spirochaetia</taxon>
        <taxon>Spirochaetales</taxon>
        <taxon>Spirochaetaceae</taxon>
        <taxon>Spirochaetaceae incertae sedis</taxon>
        <taxon>Candidatus Ornithospirochaeta</taxon>
    </lineage>
</organism>
<dbReference type="InterPro" id="IPR050090">
    <property type="entry name" value="Tyrosine_recombinase_XerCD"/>
</dbReference>